<feature type="region of interest" description="Disordered" evidence="2">
    <location>
        <begin position="370"/>
        <end position="389"/>
    </location>
</feature>
<dbReference type="Proteomes" id="UP000373149">
    <property type="component" value="Unassembled WGS sequence"/>
</dbReference>
<keyword evidence="4" id="KW-1185">Reference proteome</keyword>
<evidence type="ECO:0000256" key="1">
    <source>
        <dbReference type="SAM" id="Coils"/>
    </source>
</evidence>
<gene>
    <name evidence="3" type="ORF">FPZ41_03680</name>
</gene>
<accession>A0A5N8WKF6</accession>
<evidence type="ECO:0000256" key="2">
    <source>
        <dbReference type="SAM" id="MobiDB-lite"/>
    </source>
</evidence>
<organism evidence="3 4">
    <name type="scientific">Streptomyces acidicola</name>
    <dbReference type="NCBI Taxonomy" id="2596892"/>
    <lineage>
        <taxon>Bacteria</taxon>
        <taxon>Bacillati</taxon>
        <taxon>Actinomycetota</taxon>
        <taxon>Actinomycetes</taxon>
        <taxon>Kitasatosporales</taxon>
        <taxon>Streptomycetaceae</taxon>
        <taxon>Streptomyces</taxon>
    </lineage>
</organism>
<evidence type="ECO:0000313" key="3">
    <source>
        <dbReference type="EMBL" id="MPY47739.1"/>
    </source>
</evidence>
<name>A0A5N8WKF6_9ACTN</name>
<proteinExistence type="predicted"/>
<sequence length="389" mass="44070">MSEYQYYEFQAVDRPLTKDELEGVRALSSRARISATHFANEYHYGNFRGDERKLMEQVYDAHLYFANWGSRRLMLRLPTTLLPARSAELYCAEDALTCWTRKGHLLLDFSYEAEDGGEWDFETSFTLASFTTLRTELAAGDLRPLYLAWLSALTRWELEEDVDEDEYTSILEPPVPTGLAHLTGPQQSLADFLHVDPHLLTAAARASGAAPSQAIDRDALATWIRSMPQREKDALLLDAALGTAPQPGPALLARHRAASRGTAEPSTATRRRSAAELLDAAYVVRTEYTRQQEQARAQARRTEQRARESHLDRLTENTQQARQDIAHLIGQKQPGPYDTAVTLLKDLREIHDRAGTPEEFTRRLDDLREQHRGKPSLMRRLTDAGLTPR</sequence>
<dbReference type="AlphaFoldDB" id="A0A5N8WKF6"/>
<feature type="coiled-coil region" evidence="1">
    <location>
        <begin position="285"/>
        <end position="331"/>
    </location>
</feature>
<dbReference type="EMBL" id="VMNX01000005">
    <property type="protein sequence ID" value="MPY47739.1"/>
    <property type="molecule type" value="Genomic_DNA"/>
</dbReference>
<comment type="caution">
    <text evidence="3">The sequence shown here is derived from an EMBL/GenBank/DDBJ whole genome shotgun (WGS) entry which is preliminary data.</text>
</comment>
<protein>
    <submittedName>
        <fullName evidence="3">Uncharacterized protein</fullName>
    </submittedName>
</protein>
<evidence type="ECO:0000313" key="4">
    <source>
        <dbReference type="Proteomes" id="UP000373149"/>
    </source>
</evidence>
<keyword evidence="1" id="KW-0175">Coiled coil</keyword>
<reference evidence="3 4" key="1">
    <citation type="submission" date="2019-09" db="EMBL/GenBank/DDBJ databases">
        <authorList>
            <person name="Duangmal K."/>
            <person name="Teo W.F.A."/>
            <person name="Lipun K."/>
        </authorList>
    </citation>
    <scope>NUCLEOTIDE SEQUENCE [LARGE SCALE GENOMIC DNA]</scope>
    <source>
        <strain evidence="3 4">K1PN6</strain>
    </source>
</reference>
<dbReference type="RefSeq" id="WP_322619787.1">
    <property type="nucleotide sequence ID" value="NZ_VMNX01000005.1"/>
</dbReference>